<dbReference type="InParanoid" id="G2X4Y4"/>
<dbReference type="Proteomes" id="UP000001611">
    <property type="component" value="Chromosome 4"/>
</dbReference>
<keyword evidence="3" id="KW-1185">Reference proteome</keyword>
<dbReference type="GeneID" id="20706679"/>
<accession>G2X4Y4</accession>
<dbReference type="EMBL" id="DS572703">
    <property type="protein sequence ID" value="EGY23778.1"/>
    <property type="molecule type" value="Genomic_DNA"/>
</dbReference>
<name>G2X4Y4_VERDV</name>
<gene>
    <name evidence="2" type="ORF">VDAG_05216</name>
</gene>
<dbReference type="KEGG" id="vda:VDAG_05216"/>
<dbReference type="HOGENOM" id="CLU_2160344_0_0_1"/>
<dbReference type="RefSeq" id="XP_009653247.1">
    <property type="nucleotide sequence ID" value="XM_009654952.1"/>
</dbReference>
<organism evidence="2 3">
    <name type="scientific">Verticillium dahliae (strain VdLs.17 / ATCC MYA-4575 / FGSC 10137)</name>
    <name type="common">Verticillium wilt</name>
    <dbReference type="NCBI Taxonomy" id="498257"/>
    <lineage>
        <taxon>Eukaryota</taxon>
        <taxon>Fungi</taxon>
        <taxon>Dikarya</taxon>
        <taxon>Ascomycota</taxon>
        <taxon>Pezizomycotina</taxon>
        <taxon>Sordariomycetes</taxon>
        <taxon>Hypocreomycetidae</taxon>
        <taxon>Glomerellales</taxon>
        <taxon>Plectosphaerellaceae</taxon>
        <taxon>Verticillium</taxon>
    </lineage>
</organism>
<evidence type="ECO:0000313" key="2">
    <source>
        <dbReference type="EMBL" id="EGY23778.1"/>
    </source>
</evidence>
<sequence length="111" mass="11741">MRRPSVTKPSIVFEVLFHTKRGRPAKSCQGVLHPVSHEKPRRRRAAAKSEVRNRVVQSQGVGVGDGAEKLASSPLQGQAAGDVSRAACSARALGTLTGLWACEASQAGEPQ</sequence>
<evidence type="ECO:0000313" key="3">
    <source>
        <dbReference type="Proteomes" id="UP000001611"/>
    </source>
</evidence>
<proteinExistence type="predicted"/>
<evidence type="ECO:0000256" key="1">
    <source>
        <dbReference type="SAM" id="MobiDB-lite"/>
    </source>
</evidence>
<reference evidence="2 3" key="1">
    <citation type="submission" date="2008-03" db="EMBL/GenBank/DDBJ databases">
        <title>The Genome Sequence of Verticillium dahliae VdLs.17.</title>
        <authorList>
            <consortium name="The Broad Institute Genome Sequencing Platform"/>
            <person name="Ma L.-J.J."/>
            <person name="Klosterman S.J."/>
            <person name="Subbarao K."/>
            <person name="Dobinson K."/>
            <person name="Veronese P."/>
            <person name="Kang S."/>
            <person name="Gold S.E."/>
            <person name="Young S."/>
            <person name="Jaffe D."/>
            <person name="Gnerre S."/>
            <person name="Berlin A."/>
            <person name="Heiman D."/>
            <person name="Hepburn T."/>
            <person name="Sykes S."/>
            <person name="Alvarado L."/>
            <person name="Kodira C.D."/>
            <person name="Lander E."/>
            <person name="Galagan J."/>
            <person name="Nusbaum C."/>
            <person name="Birren B."/>
        </authorList>
    </citation>
    <scope>NUCLEOTIDE SEQUENCE [LARGE SCALE GENOMIC DNA]</scope>
    <source>
        <strain evidence="3">VdLs.17 / ATCC MYA-4575 / FGSC 10137</strain>
    </source>
</reference>
<dbReference type="AlphaFoldDB" id="G2X4Y4"/>
<protein>
    <submittedName>
        <fullName evidence="2">Uncharacterized protein</fullName>
    </submittedName>
</protein>
<feature type="region of interest" description="Disordered" evidence="1">
    <location>
        <begin position="26"/>
        <end position="78"/>
    </location>
</feature>